<keyword evidence="3" id="KW-0804">Transcription</keyword>
<dbReference type="SUPFAM" id="SSF46785">
    <property type="entry name" value="Winged helix' DNA-binding domain"/>
    <property type="match status" value="1"/>
</dbReference>
<keyword evidence="6" id="KW-1185">Reference proteome</keyword>
<accession>A0A853FG39</accession>
<dbReference type="PANTHER" id="PTHR44846:SF1">
    <property type="entry name" value="MANNOSYL-D-GLYCERATE TRANSPORT_METABOLISM SYSTEM REPRESSOR MNGR-RELATED"/>
    <property type="match status" value="1"/>
</dbReference>
<protein>
    <submittedName>
        <fullName evidence="5">GntR family transcriptional regulator</fullName>
    </submittedName>
</protein>
<evidence type="ECO:0000256" key="1">
    <source>
        <dbReference type="ARBA" id="ARBA00023015"/>
    </source>
</evidence>
<dbReference type="SMART" id="SM00345">
    <property type="entry name" value="HTH_GNTR"/>
    <property type="match status" value="1"/>
</dbReference>
<dbReference type="GO" id="GO:0003700">
    <property type="term" value="F:DNA-binding transcription factor activity"/>
    <property type="evidence" value="ECO:0007669"/>
    <property type="project" value="InterPro"/>
</dbReference>
<dbReference type="InterPro" id="IPR000524">
    <property type="entry name" value="Tscrpt_reg_HTH_GntR"/>
</dbReference>
<evidence type="ECO:0000313" key="6">
    <source>
        <dbReference type="Proteomes" id="UP000580517"/>
    </source>
</evidence>
<evidence type="ECO:0000256" key="3">
    <source>
        <dbReference type="ARBA" id="ARBA00023163"/>
    </source>
</evidence>
<proteinExistence type="predicted"/>
<dbReference type="Proteomes" id="UP000580517">
    <property type="component" value="Unassembled WGS sequence"/>
</dbReference>
<organism evidence="5 6">
    <name type="scientific">Allopusillimonas soli</name>
    <dbReference type="NCBI Taxonomy" id="659016"/>
    <lineage>
        <taxon>Bacteria</taxon>
        <taxon>Pseudomonadati</taxon>
        <taxon>Pseudomonadota</taxon>
        <taxon>Betaproteobacteria</taxon>
        <taxon>Burkholderiales</taxon>
        <taxon>Alcaligenaceae</taxon>
        <taxon>Allopusillimonas</taxon>
    </lineage>
</organism>
<dbReference type="PANTHER" id="PTHR44846">
    <property type="entry name" value="MANNOSYL-D-GLYCERATE TRANSPORT/METABOLISM SYSTEM REPRESSOR MNGR-RELATED"/>
    <property type="match status" value="1"/>
</dbReference>
<dbReference type="Pfam" id="PF07702">
    <property type="entry name" value="UTRA"/>
    <property type="match status" value="1"/>
</dbReference>
<dbReference type="Gene3D" id="3.40.1410.10">
    <property type="entry name" value="Chorismate lyase-like"/>
    <property type="match status" value="1"/>
</dbReference>
<dbReference type="SUPFAM" id="SSF64288">
    <property type="entry name" value="Chorismate lyase-like"/>
    <property type="match status" value="1"/>
</dbReference>
<dbReference type="SMART" id="SM00866">
    <property type="entry name" value="UTRA"/>
    <property type="match status" value="1"/>
</dbReference>
<dbReference type="RefSeq" id="WP_129970775.1">
    <property type="nucleotide sequence ID" value="NZ_JACCEW010000006.1"/>
</dbReference>
<name>A0A853FG39_9BURK</name>
<dbReference type="InterPro" id="IPR036390">
    <property type="entry name" value="WH_DNA-bd_sf"/>
</dbReference>
<dbReference type="EMBL" id="JACCEW010000006">
    <property type="protein sequence ID" value="NYT38622.1"/>
    <property type="molecule type" value="Genomic_DNA"/>
</dbReference>
<keyword evidence="2" id="KW-0238">DNA-binding</keyword>
<dbReference type="PROSITE" id="PS50949">
    <property type="entry name" value="HTH_GNTR"/>
    <property type="match status" value="1"/>
</dbReference>
<dbReference type="Gene3D" id="1.10.10.10">
    <property type="entry name" value="Winged helix-like DNA-binding domain superfamily/Winged helix DNA-binding domain"/>
    <property type="match status" value="1"/>
</dbReference>
<evidence type="ECO:0000313" key="5">
    <source>
        <dbReference type="EMBL" id="NYT38622.1"/>
    </source>
</evidence>
<dbReference type="InterPro" id="IPR036388">
    <property type="entry name" value="WH-like_DNA-bd_sf"/>
</dbReference>
<comment type="caution">
    <text evidence="5">The sequence shown here is derived from an EMBL/GenBank/DDBJ whole genome shotgun (WGS) entry which is preliminary data.</text>
</comment>
<dbReference type="PRINTS" id="PR00035">
    <property type="entry name" value="HTHGNTR"/>
</dbReference>
<keyword evidence="1" id="KW-0805">Transcription regulation</keyword>
<dbReference type="GO" id="GO:0003677">
    <property type="term" value="F:DNA binding"/>
    <property type="evidence" value="ECO:0007669"/>
    <property type="project" value="UniProtKB-KW"/>
</dbReference>
<gene>
    <name evidence="5" type="ORF">H0A68_17205</name>
</gene>
<dbReference type="AlphaFoldDB" id="A0A853FG39"/>
<evidence type="ECO:0000259" key="4">
    <source>
        <dbReference type="PROSITE" id="PS50949"/>
    </source>
</evidence>
<dbReference type="Pfam" id="PF00392">
    <property type="entry name" value="GntR"/>
    <property type="match status" value="1"/>
</dbReference>
<evidence type="ECO:0000256" key="2">
    <source>
        <dbReference type="ARBA" id="ARBA00023125"/>
    </source>
</evidence>
<feature type="domain" description="HTH gntR-type" evidence="4">
    <location>
        <begin position="10"/>
        <end position="78"/>
    </location>
</feature>
<reference evidence="5 6" key="1">
    <citation type="submission" date="2020-07" db="EMBL/GenBank/DDBJ databases">
        <title>Taxonomic revisions and descriptions of new bacterial species based on genomic comparisons in the high-G+C-content subgroup of the family Alcaligenaceae.</title>
        <authorList>
            <person name="Szabo A."/>
            <person name="Felfoldi T."/>
        </authorList>
    </citation>
    <scope>NUCLEOTIDE SEQUENCE [LARGE SCALE GENOMIC DNA]</scope>
    <source>
        <strain evidence="5 6">DSM 25264</strain>
    </source>
</reference>
<dbReference type="InterPro" id="IPR028978">
    <property type="entry name" value="Chorismate_lyase_/UTRA_dom_sf"/>
</dbReference>
<dbReference type="InterPro" id="IPR011663">
    <property type="entry name" value="UTRA"/>
</dbReference>
<dbReference type="InterPro" id="IPR050679">
    <property type="entry name" value="Bact_HTH_transcr_reg"/>
</dbReference>
<dbReference type="OrthoDB" id="8582866at2"/>
<dbReference type="CDD" id="cd07377">
    <property type="entry name" value="WHTH_GntR"/>
    <property type="match status" value="1"/>
</dbReference>
<dbReference type="GO" id="GO:0045892">
    <property type="term" value="P:negative regulation of DNA-templated transcription"/>
    <property type="evidence" value="ECO:0007669"/>
    <property type="project" value="TreeGrafter"/>
</dbReference>
<sequence>MKSKILDSRVPLYLQLAELMRQRIIRGEWPQGCRLPTLEQLLKEFGVARVTVRQAIDMLARQGLVSRQQGRGTFVTHQPASDRWINVVTTLDELAKVYHDTQPTIVNIDESTRLPPLRPGEGVVRARYVFMRRIHARDGNPYCIISIYMDDDLFRRNPEGFRNHTVIPLLASMRVVADAHQTLTIGTADIEVARCLGLSINAPVAEVRRIFRNAAGEVIYLAEVTYRGDAIHVEMDLKP</sequence>